<keyword evidence="4" id="KW-1185">Reference proteome</keyword>
<dbReference type="SUPFAM" id="SSF52540">
    <property type="entry name" value="P-loop containing nucleoside triphosphate hydrolases"/>
    <property type="match status" value="1"/>
</dbReference>
<sequence>MLMSVVSVYSAPSISSNTKQLGLESLLITEYICVVASSCLLKPLINDDNSDASTIIKNINVLHSRRGCKRLSAKLVFMGSQGVGKSSIITRYIKGDFKKECEATIGASFMYAKVTLRDYQITLKVWDTAGQERFRSLVPMYYRNADAVAIVFDVSDRDSFNQVKNWINEVRKNTDTPVVYYVVGNKTDLLDSRTIMYDEGEEFANSVNAHYWETSVYSNTGIQDLFTKIGRNLIEIVESSKPPANLKVEIDPEEVSNNDRINNSKIQCCTN</sequence>
<dbReference type="CDD" id="cd00154">
    <property type="entry name" value="Rab"/>
    <property type="match status" value="1"/>
</dbReference>
<dbReference type="GO" id="GO:0005525">
    <property type="term" value="F:GTP binding"/>
    <property type="evidence" value="ECO:0007669"/>
    <property type="project" value="InterPro"/>
</dbReference>
<keyword evidence="2" id="KW-0547">Nucleotide-binding</keyword>
<dbReference type="GO" id="GO:0003924">
    <property type="term" value="F:GTPase activity"/>
    <property type="evidence" value="ECO:0007669"/>
    <property type="project" value="InterPro"/>
</dbReference>
<dbReference type="AlphaFoldDB" id="A0A6G0THF7"/>
<dbReference type="SMART" id="SM00176">
    <property type="entry name" value="RAN"/>
    <property type="match status" value="1"/>
</dbReference>
<dbReference type="Pfam" id="PF00071">
    <property type="entry name" value="Ras"/>
    <property type="match status" value="1"/>
</dbReference>
<dbReference type="SMART" id="SM00175">
    <property type="entry name" value="RAB"/>
    <property type="match status" value="1"/>
</dbReference>
<evidence type="ECO:0000256" key="2">
    <source>
        <dbReference type="ARBA" id="ARBA00022741"/>
    </source>
</evidence>
<proteinExistence type="inferred from homology"/>
<dbReference type="Proteomes" id="UP000475862">
    <property type="component" value="Unassembled WGS sequence"/>
</dbReference>
<dbReference type="InterPro" id="IPR027417">
    <property type="entry name" value="P-loop_NTPase"/>
</dbReference>
<gene>
    <name evidence="3" type="ORF">AGLY_010162</name>
</gene>
<organism evidence="3 4">
    <name type="scientific">Aphis glycines</name>
    <name type="common">Soybean aphid</name>
    <dbReference type="NCBI Taxonomy" id="307491"/>
    <lineage>
        <taxon>Eukaryota</taxon>
        <taxon>Metazoa</taxon>
        <taxon>Ecdysozoa</taxon>
        <taxon>Arthropoda</taxon>
        <taxon>Hexapoda</taxon>
        <taxon>Insecta</taxon>
        <taxon>Pterygota</taxon>
        <taxon>Neoptera</taxon>
        <taxon>Paraneoptera</taxon>
        <taxon>Hemiptera</taxon>
        <taxon>Sternorrhyncha</taxon>
        <taxon>Aphidomorpha</taxon>
        <taxon>Aphidoidea</taxon>
        <taxon>Aphididae</taxon>
        <taxon>Aphidini</taxon>
        <taxon>Aphis</taxon>
        <taxon>Aphis</taxon>
    </lineage>
</organism>
<dbReference type="PROSITE" id="PS51421">
    <property type="entry name" value="RAS"/>
    <property type="match status" value="1"/>
</dbReference>
<dbReference type="EMBL" id="VYZN01000040">
    <property type="protein sequence ID" value="KAE9531960.1"/>
    <property type="molecule type" value="Genomic_DNA"/>
</dbReference>
<dbReference type="FunFam" id="3.40.50.300:FF:000823">
    <property type="entry name" value="Small GTPase RAB, putative"/>
    <property type="match status" value="1"/>
</dbReference>
<name>A0A6G0THF7_APHGL</name>
<evidence type="ECO:0000313" key="3">
    <source>
        <dbReference type="EMBL" id="KAE9531960.1"/>
    </source>
</evidence>
<dbReference type="PROSITE" id="PS51420">
    <property type="entry name" value="RHO"/>
    <property type="match status" value="1"/>
</dbReference>
<dbReference type="SMART" id="SM00174">
    <property type="entry name" value="RHO"/>
    <property type="match status" value="1"/>
</dbReference>
<dbReference type="NCBIfam" id="TIGR00231">
    <property type="entry name" value="small_GTP"/>
    <property type="match status" value="1"/>
</dbReference>
<evidence type="ECO:0000313" key="4">
    <source>
        <dbReference type="Proteomes" id="UP000475862"/>
    </source>
</evidence>
<comment type="caution">
    <text evidence="3">The sequence shown here is derived from an EMBL/GenBank/DDBJ whole genome shotgun (WGS) entry which is preliminary data.</text>
</comment>
<dbReference type="PRINTS" id="PR00449">
    <property type="entry name" value="RASTRNSFRMNG"/>
</dbReference>
<dbReference type="PROSITE" id="PS51419">
    <property type="entry name" value="RAB"/>
    <property type="match status" value="1"/>
</dbReference>
<dbReference type="InterPro" id="IPR005225">
    <property type="entry name" value="Small_GTP-bd"/>
</dbReference>
<dbReference type="OrthoDB" id="63533at2759"/>
<dbReference type="PANTHER" id="PTHR47978">
    <property type="match status" value="1"/>
</dbReference>
<dbReference type="InterPro" id="IPR001806">
    <property type="entry name" value="Small_GTPase"/>
</dbReference>
<reference evidence="3 4" key="1">
    <citation type="submission" date="2019-08" db="EMBL/GenBank/DDBJ databases">
        <title>The genome of the soybean aphid Biotype 1, its phylome, world population structure and adaptation to the North American continent.</title>
        <authorList>
            <person name="Giordano R."/>
            <person name="Donthu R.K."/>
            <person name="Hernandez A.G."/>
            <person name="Wright C.L."/>
            <person name="Zimin A.V."/>
        </authorList>
    </citation>
    <scope>NUCLEOTIDE SEQUENCE [LARGE SCALE GENOMIC DNA]</scope>
    <source>
        <tissue evidence="3">Whole aphids</tissue>
    </source>
</reference>
<accession>A0A6G0THF7</accession>
<dbReference type="SMART" id="SM00173">
    <property type="entry name" value="RAS"/>
    <property type="match status" value="1"/>
</dbReference>
<evidence type="ECO:0000256" key="1">
    <source>
        <dbReference type="ARBA" id="ARBA00006270"/>
    </source>
</evidence>
<protein>
    <submittedName>
        <fullName evidence="3">Uncharacterized protein</fullName>
    </submittedName>
</protein>
<comment type="similarity">
    <text evidence="1">Belongs to the small GTPase superfamily. Rab family.</text>
</comment>
<dbReference type="Gene3D" id="3.40.50.300">
    <property type="entry name" value="P-loop containing nucleotide triphosphate hydrolases"/>
    <property type="match status" value="1"/>
</dbReference>